<evidence type="ECO:0000313" key="2">
    <source>
        <dbReference type="EMBL" id="CAE8615661.1"/>
    </source>
</evidence>
<name>A0A813FTP3_POLGL</name>
<evidence type="ECO:0000256" key="1">
    <source>
        <dbReference type="SAM" id="MobiDB-lite"/>
    </source>
</evidence>
<sequence>ATPAGVVVTAGKEVEMAAGVLLKAAAKAAGSGTTPGMAAAVGAKATKEEPFSTLGWSEG</sequence>
<feature type="region of interest" description="Disordered" evidence="1">
    <location>
        <begin position="31"/>
        <end position="59"/>
    </location>
</feature>
<comment type="caution">
    <text evidence="2">The sequence shown here is derived from an EMBL/GenBank/DDBJ whole genome shotgun (WGS) entry which is preliminary data.</text>
</comment>
<accession>A0A813FTP3</accession>
<protein>
    <submittedName>
        <fullName evidence="2">Uncharacterized protein</fullName>
    </submittedName>
</protein>
<evidence type="ECO:0000313" key="3">
    <source>
        <dbReference type="Proteomes" id="UP000654075"/>
    </source>
</evidence>
<dbReference type="AlphaFoldDB" id="A0A813FTP3"/>
<dbReference type="Proteomes" id="UP000654075">
    <property type="component" value="Unassembled WGS sequence"/>
</dbReference>
<feature type="non-terminal residue" evidence="2">
    <location>
        <position position="1"/>
    </location>
</feature>
<feature type="non-terminal residue" evidence="2">
    <location>
        <position position="59"/>
    </location>
</feature>
<keyword evidence="3" id="KW-1185">Reference proteome</keyword>
<reference evidence="2" key="1">
    <citation type="submission" date="2021-02" db="EMBL/GenBank/DDBJ databases">
        <authorList>
            <person name="Dougan E. K."/>
            <person name="Rhodes N."/>
            <person name="Thang M."/>
            <person name="Chan C."/>
        </authorList>
    </citation>
    <scope>NUCLEOTIDE SEQUENCE</scope>
</reference>
<proteinExistence type="predicted"/>
<dbReference type="EMBL" id="CAJNNV010025680">
    <property type="protein sequence ID" value="CAE8615661.1"/>
    <property type="molecule type" value="Genomic_DNA"/>
</dbReference>
<gene>
    <name evidence="2" type="ORF">PGLA1383_LOCUS33372</name>
</gene>
<organism evidence="2 3">
    <name type="scientific">Polarella glacialis</name>
    <name type="common">Dinoflagellate</name>
    <dbReference type="NCBI Taxonomy" id="89957"/>
    <lineage>
        <taxon>Eukaryota</taxon>
        <taxon>Sar</taxon>
        <taxon>Alveolata</taxon>
        <taxon>Dinophyceae</taxon>
        <taxon>Suessiales</taxon>
        <taxon>Suessiaceae</taxon>
        <taxon>Polarella</taxon>
    </lineage>
</organism>